<feature type="transmembrane region" description="Helical" evidence="1">
    <location>
        <begin position="95"/>
        <end position="116"/>
    </location>
</feature>
<protein>
    <submittedName>
        <fullName evidence="2">Uncharacterized protein</fullName>
    </submittedName>
</protein>
<sequence length="121" mass="14663">MYFFLTLTPILVMVVIGMFFQDFLKQWPAYPISIAQVLIPLWLVLIHIWSIEVLGYSYWAFVFCPLSIALIIDLRRYCLKERYFTLYNYFKHATHLIFVFLTAQQLSFIVLGWFMWFTKRL</sequence>
<keyword evidence="3" id="KW-1185">Reference proteome</keyword>
<accession>A0A2N6SP74</accession>
<comment type="caution">
    <text evidence="2">The sequence shown here is derived from an EMBL/GenBank/DDBJ whole genome shotgun (WGS) entry which is preliminary data.</text>
</comment>
<evidence type="ECO:0000256" key="1">
    <source>
        <dbReference type="SAM" id="Phobius"/>
    </source>
</evidence>
<keyword evidence="1" id="KW-0812">Transmembrane</keyword>
<evidence type="ECO:0000313" key="2">
    <source>
        <dbReference type="EMBL" id="PMC58878.1"/>
    </source>
</evidence>
<name>A0A2N6SP74_9LACT</name>
<dbReference type="AlphaFoldDB" id="A0A2N6SP74"/>
<feature type="transmembrane region" description="Helical" evidence="1">
    <location>
        <begin position="56"/>
        <end position="74"/>
    </location>
</feature>
<proteinExistence type="predicted"/>
<reference evidence="2 3" key="1">
    <citation type="submission" date="2017-09" db="EMBL/GenBank/DDBJ databases">
        <title>Bacterial strain isolated from the female urinary microbiota.</title>
        <authorList>
            <person name="Thomas-White K."/>
            <person name="Kumar N."/>
            <person name="Forster S."/>
            <person name="Putonti C."/>
            <person name="Lawley T."/>
            <person name="Wolfe A.J."/>
        </authorList>
    </citation>
    <scope>NUCLEOTIDE SEQUENCE [LARGE SCALE GENOMIC DNA]</scope>
    <source>
        <strain evidence="2 3">UMB0852</strain>
    </source>
</reference>
<gene>
    <name evidence="2" type="ORF">CJ205_02175</name>
</gene>
<feature type="transmembrane region" description="Helical" evidence="1">
    <location>
        <begin position="31"/>
        <end position="50"/>
    </location>
</feature>
<dbReference type="STRING" id="84521.SAMN04487994_10185"/>
<keyword evidence="1" id="KW-1133">Transmembrane helix</keyword>
<feature type="transmembrane region" description="Helical" evidence="1">
    <location>
        <begin position="6"/>
        <end position="24"/>
    </location>
</feature>
<dbReference type="EMBL" id="PNHE01000005">
    <property type="protein sequence ID" value="PMC58878.1"/>
    <property type="molecule type" value="Genomic_DNA"/>
</dbReference>
<organism evidence="2 3">
    <name type="scientific">Dolosicoccus paucivorans</name>
    <dbReference type="NCBI Taxonomy" id="84521"/>
    <lineage>
        <taxon>Bacteria</taxon>
        <taxon>Bacillati</taxon>
        <taxon>Bacillota</taxon>
        <taxon>Bacilli</taxon>
        <taxon>Lactobacillales</taxon>
        <taxon>Aerococcaceae</taxon>
        <taxon>Dolosicoccus</taxon>
    </lineage>
</organism>
<evidence type="ECO:0000313" key="3">
    <source>
        <dbReference type="Proteomes" id="UP000235682"/>
    </source>
</evidence>
<keyword evidence="1" id="KW-0472">Membrane</keyword>
<dbReference type="Proteomes" id="UP000235682">
    <property type="component" value="Unassembled WGS sequence"/>
</dbReference>